<feature type="domain" description="Histidine kinase" evidence="10">
    <location>
        <begin position="229"/>
        <end position="434"/>
    </location>
</feature>
<dbReference type="InterPro" id="IPR004358">
    <property type="entry name" value="Sig_transdc_His_kin-like_C"/>
</dbReference>
<keyword evidence="9" id="KW-1133">Transmembrane helix</keyword>
<keyword evidence="6 11" id="KW-0418">Kinase</keyword>
<evidence type="ECO:0000313" key="12">
    <source>
        <dbReference type="Proteomes" id="UP000317010"/>
    </source>
</evidence>
<keyword evidence="9" id="KW-0472">Membrane</keyword>
<dbReference type="Proteomes" id="UP000317010">
    <property type="component" value="Unassembled WGS sequence"/>
</dbReference>
<dbReference type="PANTHER" id="PTHR43065:SF10">
    <property type="entry name" value="PEROXIDE STRESS-ACTIVATED HISTIDINE KINASE MAK3"/>
    <property type="match status" value="1"/>
</dbReference>
<dbReference type="SMART" id="SM00387">
    <property type="entry name" value="HATPase_c"/>
    <property type="match status" value="1"/>
</dbReference>
<keyword evidence="9" id="KW-0812">Transmembrane</keyword>
<dbReference type="InterPro" id="IPR003661">
    <property type="entry name" value="HisK_dim/P_dom"/>
</dbReference>
<evidence type="ECO:0000256" key="3">
    <source>
        <dbReference type="ARBA" id="ARBA00022553"/>
    </source>
</evidence>
<comment type="catalytic activity">
    <reaction evidence="1">
        <text>ATP + protein L-histidine = ADP + protein N-phospho-L-histidine.</text>
        <dbReference type="EC" id="2.7.13.3"/>
    </reaction>
</comment>
<dbReference type="Pfam" id="PF02518">
    <property type="entry name" value="HATPase_c"/>
    <property type="match status" value="1"/>
</dbReference>
<dbReference type="GO" id="GO:0005524">
    <property type="term" value="F:ATP binding"/>
    <property type="evidence" value="ECO:0007669"/>
    <property type="project" value="UniProtKB-KW"/>
</dbReference>
<evidence type="ECO:0000259" key="10">
    <source>
        <dbReference type="PROSITE" id="PS50109"/>
    </source>
</evidence>
<dbReference type="EMBL" id="VLLI01000002">
    <property type="protein sequence ID" value="TWJ03272.1"/>
    <property type="molecule type" value="Genomic_DNA"/>
</dbReference>
<sequence>MGKLLAVHLSKNQINIRTSGGRFQKLLTFPAFGSLKSMNPYQQKKRWKYSLLTFALVIASGSLLYTNYLVRNIARSERTRAQVWAMSMKQVLASDDNDFLNYVFAVRDSSTVPAIVTDDRGDILLSRGLDVGKTFIKLAAEGNKKLKYEPAYFESELAYMKKQHEPIKLTVLGTPWFVYYKDSPLLTQLKFFPYIQLSVIAIFLLMAYTAFSSSRKSEQNQVWVGLAKETAHQLGTPISSLMAWIELMKEKYDAEDDTLIAEMENDVKRLEIVADRFSKIGSKPQLEDHKVYEVVKDFVDYFRVRVSKNISFEMRGNPYMQAGLNVPLFDWVLENLLKNAVNAIEGKGLITVEISGNKIKKQVFIDVSDTGKGIPRSKFDTVFQPGYTTRKRGWGLGLSLTKRMVENYHNGQIFVRDSEVGKGTTFRIVLKNTKYDKQTPNR</sequence>
<evidence type="ECO:0000256" key="1">
    <source>
        <dbReference type="ARBA" id="ARBA00000085"/>
    </source>
</evidence>
<dbReference type="GO" id="GO:0000155">
    <property type="term" value="F:phosphorelay sensor kinase activity"/>
    <property type="evidence" value="ECO:0007669"/>
    <property type="project" value="InterPro"/>
</dbReference>
<proteinExistence type="predicted"/>
<dbReference type="InterPro" id="IPR005467">
    <property type="entry name" value="His_kinase_dom"/>
</dbReference>
<dbReference type="PRINTS" id="PR00344">
    <property type="entry name" value="BCTRLSENSOR"/>
</dbReference>
<dbReference type="PROSITE" id="PS50109">
    <property type="entry name" value="HIS_KIN"/>
    <property type="match status" value="1"/>
</dbReference>
<evidence type="ECO:0000256" key="7">
    <source>
        <dbReference type="ARBA" id="ARBA00022840"/>
    </source>
</evidence>
<dbReference type="InterPro" id="IPR003594">
    <property type="entry name" value="HATPase_dom"/>
</dbReference>
<evidence type="ECO:0000256" key="2">
    <source>
        <dbReference type="ARBA" id="ARBA00012438"/>
    </source>
</evidence>
<organism evidence="11 12">
    <name type="scientific">Mucilaginibacter frigoritolerans</name>
    <dbReference type="NCBI Taxonomy" id="652788"/>
    <lineage>
        <taxon>Bacteria</taxon>
        <taxon>Pseudomonadati</taxon>
        <taxon>Bacteroidota</taxon>
        <taxon>Sphingobacteriia</taxon>
        <taxon>Sphingobacteriales</taxon>
        <taxon>Sphingobacteriaceae</taxon>
        <taxon>Mucilaginibacter</taxon>
    </lineage>
</organism>
<keyword evidence="3" id="KW-0597">Phosphoprotein</keyword>
<evidence type="ECO:0000256" key="9">
    <source>
        <dbReference type="SAM" id="Phobius"/>
    </source>
</evidence>
<comment type="caution">
    <text evidence="11">The sequence shown here is derived from an EMBL/GenBank/DDBJ whole genome shotgun (WGS) entry which is preliminary data.</text>
</comment>
<protein>
    <recommendedName>
        <fullName evidence="2">histidine kinase</fullName>
        <ecNumber evidence="2">2.7.13.3</ecNumber>
    </recommendedName>
</protein>
<evidence type="ECO:0000313" key="11">
    <source>
        <dbReference type="EMBL" id="TWJ03272.1"/>
    </source>
</evidence>
<gene>
    <name evidence="11" type="ORF">JN11_00809</name>
</gene>
<feature type="transmembrane region" description="Helical" evidence="9">
    <location>
        <begin position="191"/>
        <end position="211"/>
    </location>
</feature>
<evidence type="ECO:0000256" key="4">
    <source>
        <dbReference type="ARBA" id="ARBA00022679"/>
    </source>
</evidence>
<dbReference type="SUPFAM" id="SSF55874">
    <property type="entry name" value="ATPase domain of HSP90 chaperone/DNA topoisomerase II/histidine kinase"/>
    <property type="match status" value="1"/>
</dbReference>
<dbReference type="AlphaFoldDB" id="A0A562UBV5"/>
<dbReference type="InterPro" id="IPR036890">
    <property type="entry name" value="HATPase_C_sf"/>
</dbReference>
<accession>A0A562UBV5</accession>
<keyword evidence="8" id="KW-0902">Two-component regulatory system</keyword>
<feature type="transmembrane region" description="Helical" evidence="9">
    <location>
        <begin position="49"/>
        <end position="70"/>
    </location>
</feature>
<keyword evidence="4" id="KW-0808">Transferase</keyword>
<keyword evidence="5" id="KW-0547">Nucleotide-binding</keyword>
<dbReference type="Gene3D" id="3.30.565.10">
    <property type="entry name" value="Histidine kinase-like ATPase, C-terminal domain"/>
    <property type="match status" value="1"/>
</dbReference>
<dbReference type="EC" id="2.7.13.3" evidence="2"/>
<keyword evidence="7" id="KW-0067">ATP-binding</keyword>
<evidence type="ECO:0000256" key="8">
    <source>
        <dbReference type="ARBA" id="ARBA00023012"/>
    </source>
</evidence>
<evidence type="ECO:0000256" key="6">
    <source>
        <dbReference type="ARBA" id="ARBA00022777"/>
    </source>
</evidence>
<name>A0A562UBV5_9SPHI</name>
<evidence type="ECO:0000256" key="5">
    <source>
        <dbReference type="ARBA" id="ARBA00022741"/>
    </source>
</evidence>
<dbReference type="PANTHER" id="PTHR43065">
    <property type="entry name" value="SENSOR HISTIDINE KINASE"/>
    <property type="match status" value="1"/>
</dbReference>
<keyword evidence="12" id="KW-1185">Reference proteome</keyword>
<dbReference type="CDD" id="cd00082">
    <property type="entry name" value="HisKA"/>
    <property type="match status" value="1"/>
</dbReference>
<reference evidence="11 12" key="1">
    <citation type="submission" date="2019-07" db="EMBL/GenBank/DDBJ databases">
        <title>Genomic Encyclopedia of Archaeal and Bacterial Type Strains, Phase II (KMG-II): from individual species to whole genera.</title>
        <authorList>
            <person name="Goeker M."/>
        </authorList>
    </citation>
    <scope>NUCLEOTIDE SEQUENCE [LARGE SCALE GENOMIC DNA]</scope>
    <source>
        <strain evidence="11 12">ATCC BAA-1854</strain>
    </source>
</reference>